<keyword evidence="2" id="KW-0732">Signal</keyword>
<dbReference type="AlphaFoldDB" id="A0A841MJR0"/>
<proteinExistence type="predicted"/>
<evidence type="ECO:0000313" key="3">
    <source>
        <dbReference type="EMBL" id="MBB6324486.1"/>
    </source>
</evidence>
<dbReference type="EMBL" id="JACIJO010000001">
    <property type="protein sequence ID" value="MBB6324486.1"/>
    <property type="molecule type" value="Genomic_DNA"/>
</dbReference>
<evidence type="ECO:0000256" key="2">
    <source>
        <dbReference type="SAM" id="SignalP"/>
    </source>
</evidence>
<feature type="coiled-coil region" evidence="1">
    <location>
        <begin position="184"/>
        <end position="214"/>
    </location>
</feature>
<comment type="caution">
    <text evidence="3">The sequence shown here is derived from an EMBL/GenBank/DDBJ whole genome shotgun (WGS) entry which is preliminary data.</text>
</comment>
<dbReference type="RefSeq" id="WP_184492468.1">
    <property type="nucleotide sequence ID" value="NZ_JACIJO010000001.1"/>
</dbReference>
<sequence length="216" mass="24900">MESGNLKTLLFALLLSLGLCLPGSSSAQQYEATQLMLNYEKLVQLKKILDNMYQGYTILSNGYNRVKNIAEGNFRLHEAFLDGLLQVSPEVRSYYRVAEIIRYQQYIINEYRATYNQVRASGDFSGEELDVLEERYSGFFKASLRNLDELAMILTAGELRMSDFERLEAIDRLHDEISGLLISLRSLNTEIGTLQRQRQRLKDEKRAVLKLTEKKP</sequence>
<keyword evidence="4" id="KW-1185">Reference proteome</keyword>
<organism evidence="3 4">
    <name type="scientific">Algoriphagus iocasae</name>
    <dbReference type="NCBI Taxonomy" id="1836499"/>
    <lineage>
        <taxon>Bacteria</taxon>
        <taxon>Pseudomonadati</taxon>
        <taxon>Bacteroidota</taxon>
        <taxon>Cytophagia</taxon>
        <taxon>Cytophagales</taxon>
        <taxon>Cyclobacteriaceae</taxon>
        <taxon>Algoriphagus</taxon>
    </lineage>
</organism>
<evidence type="ECO:0000256" key="1">
    <source>
        <dbReference type="SAM" id="Coils"/>
    </source>
</evidence>
<reference evidence="3 4" key="1">
    <citation type="submission" date="2020-08" db="EMBL/GenBank/DDBJ databases">
        <title>Genomic Encyclopedia of Type Strains, Phase IV (KMG-IV): sequencing the most valuable type-strain genomes for metagenomic binning, comparative biology and taxonomic classification.</title>
        <authorList>
            <person name="Goeker M."/>
        </authorList>
    </citation>
    <scope>NUCLEOTIDE SEQUENCE [LARGE SCALE GENOMIC DNA]</scope>
    <source>
        <strain evidence="3 4">DSM 102044</strain>
    </source>
</reference>
<dbReference type="Proteomes" id="UP000588604">
    <property type="component" value="Unassembled WGS sequence"/>
</dbReference>
<keyword evidence="1" id="KW-0175">Coiled coil</keyword>
<accession>A0A841MJR0</accession>
<feature type="signal peptide" evidence="2">
    <location>
        <begin position="1"/>
        <end position="27"/>
    </location>
</feature>
<feature type="chain" id="PRO_5032485077" evidence="2">
    <location>
        <begin position="28"/>
        <end position="216"/>
    </location>
</feature>
<name>A0A841MJR0_9BACT</name>
<evidence type="ECO:0000313" key="4">
    <source>
        <dbReference type="Proteomes" id="UP000588604"/>
    </source>
</evidence>
<gene>
    <name evidence="3" type="ORF">FHS59_000101</name>
</gene>
<protein>
    <submittedName>
        <fullName evidence="3">DNA repair ATPase RecN</fullName>
    </submittedName>
</protein>